<keyword evidence="1" id="KW-0175">Coiled coil</keyword>
<dbReference type="STRING" id="66969.Lwal_2427"/>
<dbReference type="Gene3D" id="2.40.50.100">
    <property type="match status" value="1"/>
</dbReference>
<reference evidence="3 4" key="1">
    <citation type="submission" date="2015-11" db="EMBL/GenBank/DDBJ databases">
        <title>Genomic analysis of 38 Legionella species identifies large and diverse effector repertoires.</title>
        <authorList>
            <person name="Burstein D."/>
            <person name="Amaro F."/>
            <person name="Zusman T."/>
            <person name="Lifshitz Z."/>
            <person name="Cohen O."/>
            <person name="Gilbert J.A."/>
            <person name="Pupko T."/>
            <person name="Shuman H.A."/>
            <person name="Segal G."/>
        </authorList>
    </citation>
    <scope>NUCLEOTIDE SEQUENCE [LARGE SCALE GENOMIC DNA]</scope>
    <source>
        <strain evidence="3 4">ATCC 51914</strain>
    </source>
</reference>
<comment type="caution">
    <text evidence="3">The sequence shown here is derived from an EMBL/GenBank/DDBJ whole genome shotgun (WGS) entry which is preliminary data.</text>
</comment>
<dbReference type="NCBIfam" id="TIGR03794">
    <property type="entry name" value="NHLM_micro_HlyD"/>
    <property type="match status" value="1"/>
</dbReference>
<dbReference type="PANTHER" id="PTHR30386:SF28">
    <property type="entry name" value="EXPORTED PROTEIN"/>
    <property type="match status" value="1"/>
</dbReference>
<gene>
    <name evidence="3" type="primary">cvaA</name>
    <name evidence="3" type="ORF">Lwal_2427</name>
</gene>
<evidence type="ECO:0000313" key="4">
    <source>
        <dbReference type="Proteomes" id="UP000054729"/>
    </source>
</evidence>
<dbReference type="PANTHER" id="PTHR30386">
    <property type="entry name" value="MEMBRANE FUSION SUBUNIT OF EMRAB-TOLC MULTIDRUG EFFLUX PUMP"/>
    <property type="match status" value="1"/>
</dbReference>
<sequence>MEVKKKETFRKVALERLSSPDKLDQLIQVVSNKAWLVLSLIIALAFAIILWGIFGEIAVKINAEGVLLRSGGVLNVYSTVNGTISDVAVRPGSNVDRGDVVARILIPEILNDIYILNNQINDEKVNYDNQLKHFDLLQEQANFTIANLKERLQNRQILFDKGLLTKDKVLETSSMLQAKIAELDNLKIQRTDAKNKIDQLNDRLYTLHGNLVRQSRVVTPYSGKVIEVKVNNDQLVSVGTKIISLELTGKNIKDLEAILYVNFTDGKKIMKGMDAMVIPNIVKVEEFGSMVGKVTSISKYPLTIESMVNELGDEELVKKLTETGPKYKVIIDLEPSTQTISGYKWTSSAGPPVRINSGTLCSGTLILMKRSPISFVLPFLKKTVGID</sequence>
<dbReference type="PATRIC" id="fig|66969.6.peg.2633"/>
<dbReference type="EMBL" id="LNZB01000056">
    <property type="protein sequence ID" value="KTD75489.1"/>
    <property type="molecule type" value="Genomic_DNA"/>
</dbReference>
<dbReference type="Proteomes" id="UP000054729">
    <property type="component" value="Unassembled WGS sequence"/>
</dbReference>
<protein>
    <submittedName>
        <fullName evidence="3">Colicin V secretion protein CvaA</fullName>
    </submittedName>
</protein>
<feature type="coiled-coil region" evidence="1">
    <location>
        <begin position="176"/>
        <end position="203"/>
    </location>
</feature>
<evidence type="ECO:0000256" key="2">
    <source>
        <dbReference type="SAM" id="Phobius"/>
    </source>
</evidence>
<proteinExistence type="predicted"/>
<keyword evidence="2" id="KW-0812">Transmembrane</keyword>
<keyword evidence="2" id="KW-0472">Membrane</keyword>
<dbReference type="InterPro" id="IPR022275">
    <property type="entry name" value="NHPM_bacteriocin_SS_HylD"/>
</dbReference>
<dbReference type="AlphaFoldDB" id="A0A0W1A299"/>
<organism evidence="3 4">
    <name type="scientific">Legionella waltersii</name>
    <dbReference type="NCBI Taxonomy" id="66969"/>
    <lineage>
        <taxon>Bacteria</taxon>
        <taxon>Pseudomonadati</taxon>
        <taxon>Pseudomonadota</taxon>
        <taxon>Gammaproteobacteria</taxon>
        <taxon>Legionellales</taxon>
        <taxon>Legionellaceae</taxon>
        <taxon>Legionella</taxon>
    </lineage>
</organism>
<keyword evidence="2" id="KW-1133">Transmembrane helix</keyword>
<keyword evidence="4" id="KW-1185">Reference proteome</keyword>
<feature type="transmembrane region" description="Helical" evidence="2">
    <location>
        <begin position="34"/>
        <end position="54"/>
    </location>
</feature>
<name>A0A0W1A299_9GAMM</name>
<dbReference type="InterPro" id="IPR050739">
    <property type="entry name" value="MFP"/>
</dbReference>
<evidence type="ECO:0000256" key="1">
    <source>
        <dbReference type="SAM" id="Coils"/>
    </source>
</evidence>
<accession>A0A0W1A299</accession>
<dbReference type="OrthoDB" id="8439633at2"/>
<dbReference type="RefSeq" id="WP_058481064.1">
    <property type="nucleotide sequence ID" value="NZ_CAAAIQ010000002.1"/>
</dbReference>
<evidence type="ECO:0000313" key="3">
    <source>
        <dbReference type="EMBL" id="KTD75489.1"/>
    </source>
</evidence>